<organism evidence="8 9">
    <name type="scientific">Lithohypha guttulata</name>
    <dbReference type="NCBI Taxonomy" id="1690604"/>
    <lineage>
        <taxon>Eukaryota</taxon>
        <taxon>Fungi</taxon>
        <taxon>Dikarya</taxon>
        <taxon>Ascomycota</taxon>
        <taxon>Pezizomycotina</taxon>
        <taxon>Eurotiomycetes</taxon>
        <taxon>Chaetothyriomycetidae</taxon>
        <taxon>Chaetothyriales</taxon>
        <taxon>Trichomeriaceae</taxon>
        <taxon>Lithohypha</taxon>
    </lineage>
</organism>
<name>A0ABR0KHS5_9EURO</name>
<keyword evidence="4" id="KW-1133">Transmembrane helix</keyword>
<evidence type="ECO:0000313" key="9">
    <source>
        <dbReference type="Proteomes" id="UP001345013"/>
    </source>
</evidence>
<dbReference type="PANTHER" id="PTHR13605:SF4">
    <property type="entry name" value="ER MEMBRANE PROTEIN COMPLEX SUBUNIT 7"/>
    <property type="match status" value="1"/>
</dbReference>
<dbReference type="InterPro" id="IPR039163">
    <property type="entry name" value="EMC7"/>
</dbReference>
<protein>
    <recommendedName>
        <fullName evidence="7">ER membrane protein complex subunit 7 beta-sandwich domain-containing protein</fullName>
    </recommendedName>
</protein>
<proteinExistence type="predicted"/>
<feature type="domain" description="ER membrane protein complex subunit 7 beta-sandwich" evidence="7">
    <location>
        <begin position="31"/>
        <end position="182"/>
    </location>
</feature>
<sequence length="261" mass="27416">MRLLLAQLTLLAYAAAASIVVKIQPSPALPNPNALPPSTHATITSPNGAVLQSSLRQDNSIVFTEVPRVGSHLLNIYTKDYVFASYRIDTTPNLSTANPTDDAAPSSVLISFAAQLFPGAQWSDTGLSLIPQEQDASSSTGMSTRPQPSLTIYPKVLGAKSFYEARPAFSPLSLLKNPMILLAAVALAFTFGMPKLMENMDPEMRAEYEEMQKKGPTAALGRAMGGGSAAPSAGGESFDLAGYLAGQKKEGGGADGVRGKK</sequence>
<feature type="chain" id="PRO_5045085738" description="ER membrane protein complex subunit 7 beta-sandwich domain-containing protein" evidence="6">
    <location>
        <begin position="17"/>
        <end position="261"/>
    </location>
</feature>
<gene>
    <name evidence="8" type="ORF">LTR24_002379</name>
</gene>
<dbReference type="PANTHER" id="PTHR13605">
    <property type="entry name" value="ER MEMBRANE PROTEIN COMPLEX SUBUNIT 7"/>
    <property type="match status" value="1"/>
</dbReference>
<evidence type="ECO:0000256" key="4">
    <source>
        <dbReference type="ARBA" id="ARBA00022989"/>
    </source>
</evidence>
<evidence type="ECO:0000256" key="3">
    <source>
        <dbReference type="ARBA" id="ARBA00022729"/>
    </source>
</evidence>
<evidence type="ECO:0000259" key="7">
    <source>
        <dbReference type="Pfam" id="PF09430"/>
    </source>
</evidence>
<evidence type="ECO:0000313" key="8">
    <source>
        <dbReference type="EMBL" id="KAK5096938.1"/>
    </source>
</evidence>
<dbReference type="EMBL" id="JAVRRG010000020">
    <property type="protein sequence ID" value="KAK5096938.1"/>
    <property type="molecule type" value="Genomic_DNA"/>
</dbReference>
<comment type="caution">
    <text evidence="8">The sequence shown here is derived from an EMBL/GenBank/DDBJ whole genome shotgun (WGS) entry which is preliminary data.</text>
</comment>
<evidence type="ECO:0000256" key="2">
    <source>
        <dbReference type="ARBA" id="ARBA00022692"/>
    </source>
</evidence>
<keyword evidence="3 6" id="KW-0732">Signal</keyword>
<reference evidence="8 9" key="1">
    <citation type="submission" date="2023-08" db="EMBL/GenBank/DDBJ databases">
        <title>Black Yeasts Isolated from many extreme environments.</title>
        <authorList>
            <person name="Coleine C."/>
            <person name="Stajich J.E."/>
            <person name="Selbmann L."/>
        </authorList>
    </citation>
    <scope>NUCLEOTIDE SEQUENCE [LARGE SCALE GENOMIC DNA]</scope>
    <source>
        <strain evidence="8 9">CCFEE 5885</strain>
    </source>
</reference>
<dbReference type="Pfam" id="PF09430">
    <property type="entry name" value="EMC7_beta-sandw"/>
    <property type="match status" value="1"/>
</dbReference>
<keyword evidence="9" id="KW-1185">Reference proteome</keyword>
<evidence type="ECO:0000256" key="5">
    <source>
        <dbReference type="ARBA" id="ARBA00023136"/>
    </source>
</evidence>
<comment type="subcellular location">
    <subcellularLocation>
        <location evidence="1">Membrane</location>
        <topology evidence="1">Single-pass membrane protein</topology>
    </subcellularLocation>
</comment>
<keyword evidence="5" id="KW-0472">Membrane</keyword>
<dbReference type="Proteomes" id="UP001345013">
    <property type="component" value="Unassembled WGS sequence"/>
</dbReference>
<evidence type="ECO:0000256" key="6">
    <source>
        <dbReference type="SAM" id="SignalP"/>
    </source>
</evidence>
<dbReference type="InterPro" id="IPR019008">
    <property type="entry name" value="Beta_sandwich_EMC7"/>
</dbReference>
<accession>A0ABR0KHS5</accession>
<evidence type="ECO:0000256" key="1">
    <source>
        <dbReference type="ARBA" id="ARBA00004167"/>
    </source>
</evidence>
<feature type="signal peptide" evidence="6">
    <location>
        <begin position="1"/>
        <end position="16"/>
    </location>
</feature>
<keyword evidence="2" id="KW-0812">Transmembrane</keyword>